<dbReference type="AlphaFoldDB" id="A0A1F6UHD9"/>
<evidence type="ECO:0000256" key="3">
    <source>
        <dbReference type="ARBA" id="ARBA00023194"/>
    </source>
</evidence>
<gene>
    <name evidence="5" type="ORF">A2V58_01855</name>
</gene>
<organism evidence="5 6">
    <name type="scientific">Candidatus Muproteobacteria bacterium RBG_19FT_COMBO_61_10</name>
    <dbReference type="NCBI Taxonomy" id="1817761"/>
    <lineage>
        <taxon>Bacteria</taxon>
        <taxon>Pseudomonadati</taxon>
        <taxon>Pseudomonadota</taxon>
        <taxon>Candidatus Muproteobacteria</taxon>
    </lineage>
</organism>
<accession>A0A1F6UHD9</accession>
<evidence type="ECO:0000256" key="2">
    <source>
        <dbReference type="ARBA" id="ARBA00023002"/>
    </source>
</evidence>
<proteinExistence type="predicted"/>
<reference evidence="5 6" key="1">
    <citation type="journal article" date="2016" name="Nat. Commun.">
        <title>Thousands of microbial genomes shed light on interconnected biogeochemical processes in an aquifer system.</title>
        <authorList>
            <person name="Anantharaman K."/>
            <person name="Brown C.T."/>
            <person name="Hug L.A."/>
            <person name="Sharon I."/>
            <person name="Castelle C.J."/>
            <person name="Probst A.J."/>
            <person name="Thomas B.C."/>
            <person name="Singh A."/>
            <person name="Wilkins M.J."/>
            <person name="Karaoz U."/>
            <person name="Brodie E.L."/>
            <person name="Williams K.H."/>
            <person name="Hubbard S.S."/>
            <person name="Banfield J.F."/>
        </authorList>
    </citation>
    <scope>NUCLEOTIDE SEQUENCE [LARGE SCALE GENOMIC DNA]</scope>
</reference>
<protein>
    <recommendedName>
        <fullName evidence="4">TauD/TfdA-like domain-containing protein</fullName>
    </recommendedName>
</protein>
<dbReference type="GO" id="GO:0016706">
    <property type="term" value="F:2-oxoglutarate-dependent dioxygenase activity"/>
    <property type="evidence" value="ECO:0007669"/>
    <property type="project" value="UniProtKB-ARBA"/>
</dbReference>
<evidence type="ECO:0000259" key="4">
    <source>
        <dbReference type="Pfam" id="PF02668"/>
    </source>
</evidence>
<evidence type="ECO:0000313" key="6">
    <source>
        <dbReference type="Proteomes" id="UP000177950"/>
    </source>
</evidence>
<comment type="caution">
    <text evidence="5">The sequence shown here is derived from an EMBL/GenBank/DDBJ whole genome shotgun (WGS) entry which is preliminary data.</text>
</comment>
<dbReference type="Gene3D" id="3.60.130.10">
    <property type="entry name" value="Clavaminate synthase-like"/>
    <property type="match status" value="1"/>
</dbReference>
<comment type="cofactor">
    <cofactor evidence="1">
        <name>Fe(2+)</name>
        <dbReference type="ChEBI" id="CHEBI:29033"/>
    </cofactor>
</comment>
<dbReference type="Proteomes" id="UP000177950">
    <property type="component" value="Unassembled WGS sequence"/>
</dbReference>
<dbReference type="PANTHER" id="PTHR10696:SF56">
    <property type="entry name" value="TAUD_TFDA-LIKE DOMAIN-CONTAINING PROTEIN"/>
    <property type="match status" value="1"/>
</dbReference>
<sequence length="260" mass="28922">MGELQRIIRKTNMVIYSCRGGKPMDKVLFRALGERFGLRHLDNNLLADEDGVTSLQVVPGKSTRGYIPYSNQRLLWHCDGYYNAPAQSIRAFALHCVSPAADGGSNELLDHEIVYALLRDANPDYVRALLAADVMTIPANTESGVETRAAQSGPVFSVDPATGSLHMRYTARTRSIEWKQDALTGQAVTCLRELLAAGTPYRFTHRLAAGQGLLCNNVLHNRTGFTDAVDKGMTRLIYRARYFDRIAHTHLNEIFDLSTH</sequence>
<dbReference type="EMBL" id="MFSV01000179">
    <property type="protein sequence ID" value="OGI56712.1"/>
    <property type="molecule type" value="Genomic_DNA"/>
</dbReference>
<dbReference type="PANTHER" id="PTHR10696">
    <property type="entry name" value="GAMMA-BUTYROBETAINE HYDROXYLASE-RELATED"/>
    <property type="match status" value="1"/>
</dbReference>
<feature type="domain" description="TauD/TfdA-like" evidence="4">
    <location>
        <begin position="29"/>
        <end position="236"/>
    </location>
</feature>
<evidence type="ECO:0000256" key="1">
    <source>
        <dbReference type="ARBA" id="ARBA00001954"/>
    </source>
</evidence>
<keyword evidence="2" id="KW-0560">Oxidoreductase</keyword>
<evidence type="ECO:0000313" key="5">
    <source>
        <dbReference type="EMBL" id="OGI56712.1"/>
    </source>
</evidence>
<dbReference type="InterPro" id="IPR050411">
    <property type="entry name" value="AlphaKG_dependent_hydroxylases"/>
</dbReference>
<dbReference type="InterPro" id="IPR042098">
    <property type="entry name" value="TauD-like_sf"/>
</dbReference>
<dbReference type="InterPro" id="IPR003819">
    <property type="entry name" value="TauD/TfdA-like"/>
</dbReference>
<keyword evidence="3" id="KW-0045">Antibiotic biosynthesis</keyword>
<dbReference type="SUPFAM" id="SSF51197">
    <property type="entry name" value="Clavaminate synthase-like"/>
    <property type="match status" value="1"/>
</dbReference>
<dbReference type="GO" id="GO:0017000">
    <property type="term" value="P:antibiotic biosynthetic process"/>
    <property type="evidence" value="ECO:0007669"/>
    <property type="project" value="UniProtKB-KW"/>
</dbReference>
<dbReference type="Pfam" id="PF02668">
    <property type="entry name" value="TauD"/>
    <property type="match status" value="1"/>
</dbReference>
<name>A0A1F6UHD9_9PROT</name>